<dbReference type="EMBL" id="CP058554">
    <property type="protein sequence ID" value="QMV73116.1"/>
    <property type="molecule type" value="Genomic_DNA"/>
</dbReference>
<evidence type="ECO:0000256" key="4">
    <source>
        <dbReference type="ARBA" id="ARBA00022898"/>
    </source>
</evidence>
<keyword evidence="4 5" id="KW-0663">Pyridoxal phosphate</keyword>
<dbReference type="GO" id="GO:0006567">
    <property type="term" value="P:L-threonine catabolic process"/>
    <property type="evidence" value="ECO:0007669"/>
    <property type="project" value="UniProtKB-UniRule"/>
</dbReference>
<dbReference type="Pfam" id="PF01212">
    <property type="entry name" value="Beta_elim_lyase"/>
    <property type="match status" value="1"/>
</dbReference>
<dbReference type="Gene3D" id="3.40.640.10">
    <property type="entry name" value="Type I PLP-dependent aspartate aminotransferase-like (Major domain)"/>
    <property type="match status" value="1"/>
</dbReference>
<dbReference type="InterPro" id="IPR001597">
    <property type="entry name" value="ArAA_b-elim_lyase/Thr_aldolase"/>
</dbReference>
<comment type="similarity">
    <text evidence="2 5">Belongs to the threonine aldolase family.</text>
</comment>
<evidence type="ECO:0000256" key="3">
    <source>
        <dbReference type="ARBA" id="ARBA00011881"/>
    </source>
</evidence>
<dbReference type="Proteomes" id="UP000515240">
    <property type="component" value="Chromosome"/>
</dbReference>
<comment type="cofactor">
    <cofactor evidence="1 5">
        <name>pyridoxal 5'-phosphate</name>
        <dbReference type="ChEBI" id="CHEBI:597326"/>
    </cofactor>
</comment>
<evidence type="ECO:0000256" key="2">
    <source>
        <dbReference type="ARBA" id="ARBA00006966"/>
    </source>
</evidence>
<dbReference type="PIRSF" id="PIRSF038940">
    <property type="entry name" value="Low_specificity_LTA"/>
    <property type="match status" value="1"/>
</dbReference>
<evidence type="ECO:0000256" key="1">
    <source>
        <dbReference type="ARBA" id="ARBA00001933"/>
    </source>
</evidence>
<evidence type="ECO:0000313" key="7">
    <source>
        <dbReference type="EMBL" id="QMV73116.1"/>
    </source>
</evidence>
<keyword evidence="5" id="KW-0456">Lyase</keyword>
<dbReference type="InterPro" id="IPR015422">
    <property type="entry name" value="PyrdxlP-dep_Trfase_small"/>
</dbReference>
<organism evidence="7 8">
    <name type="scientific">Comamonas piscis</name>
    <dbReference type="NCBI Taxonomy" id="1562974"/>
    <lineage>
        <taxon>Bacteria</taxon>
        <taxon>Pseudomonadati</taxon>
        <taxon>Pseudomonadota</taxon>
        <taxon>Betaproteobacteria</taxon>
        <taxon>Burkholderiales</taxon>
        <taxon>Comamonadaceae</taxon>
        <taxon>Comamonas</taxon>
    </lineage>
</organism>
<evidence type="ECO:0000256" key="5">
    <source>
        <dbReference type="PIRNR" id="PIRNR038940"/>
    </source>
</evidence>
<dbReference type="EC" id="4.1.2.48" evidence="5"/>
<comment type="catalytic activity">
    <reaction evidence="5">
        <text>L-threonine = acetaldehyde + glycine</text>
        <dbReference type="Rhea" id="RHEA:19625"/>
        <dbReference type="ChEBI" id="CHEBI:15343"/>
        <dbReference type="ChEBI" id="CHEBI:57305"/>
        <dbReference type="ChEBI" id="CHEBI:57926"/>
        <dbReference type="EC" id="4.1.2.48"/>
    </reaction>
</comment>
<comment type="function">
    <text evidence="5">Catalyzes the cleavage of L-allo-threonine and L-threonine to glycine and acetaldehyde.</text>
</comment>
<dbReference type="SUPFAM" id="SSF53383">
    <property type="entry name" value="PLP-dependent transferases"/>
    <property type="match status" value="1"/>
</dbReference>
<dbReference type="InterPro" id="IPR026273">
    <property type="entry name" value="Low_specificity_L-TA_bact"/>
</dbReference>
<comment type="catalytic activity">
    <reaction evidence="5">
        <text>L-allo-threonine = acetaldehyde + glycine</text>
        <dbReference type="Rhea" id="RHEA:26209"/>
        <dbReference type="ChEBI" id="CHEBI:15343"/>
        <dbReference type="ChEBI" id="CHEBI:57305"/>
        <dbReference type="ChEBI" id="CHEBI:58585"/>
        <dbReference type="EC" id="4.1.2.48"/>
    </reaction>
</comment>
<dbReference type="InterPro" id="IPR015421">
    <property type="entry name" value="PyrdxlP-dep_Trfase_major"/>
</dbReference>
<name>A0A7G5EGJ1_9BURK</name>
<reference evidence="7 8" key="1">
    <citation type="journal article" date="2020" name="G3 (Bethesda)">
        <title>CeMbio - The Caenorhabditis elegans Microbiome Resource.</title>
        <authorList>
            <person name="Dirksen P."/>
            <person name="Assie A."/>
            <person name="Zimmermann J."/>
            <person name="Zhang F."/>
            <person name="Tietje A.M."/>
            <person name="Marsh S.A."/>
            <person name="Felix M.A."/>
            <person name="Shapira M."/>
            <person name="Kaleta C."/>
            <person name="Schulenburg H."/>
            <person name="Samuel B."/>
        </authorList>
    </citation>
    <scope>NUCLEOTIDE SEQUENCE [LARGE SCALE GENOMIC DNA]</scope>
    <source>
        <strain evidence="7 8">BIGb0172</strain>
    </source>
</reference>
<evidence type="ECO:0000259" key="6">
    <source>
        <dbReference type="Pfam" id="PF01212"/>
    </source>
</evidence>
<dbReference type="RefSeq" id="WP_182327521.1">
    <property type="nucleotide sequence ID" value="NZ_CP058554.1"/>
</dbReference>
<dbReference type="InterPro" id="IPR015424">
    <property type="entry name" value="PyrdxlP-dep_Trfase"/>
</dbReference>
<evidence type="ECO:0000313" key="8">
    <source>
        <dbReference type="Proteomes" id="UP000515240"/>
    </source>
</evidence>
<comment type="subunit">
    <text evidence="3">Homotetramer.</text>
</comment>
<dbReference type="GO" id="GO:0004793">
    <property type="term" value="F:threonine aldolase activity"/>
    <property type="evidence" value="ECO:0007669"/>
    <property type="project" value="UniProtKB-UniRule"/>
</dbReference>
<keyword evidence="8" id="KW-1185">Reference proteome</keyword>
<proteinExistence type="inferred from homology"/>
<dbReference type="Gene3D" id="3.90.1150.10">
    <property type="entry name" value="Aspartate Aminotransferase, domain 1"/>
    <property type="match status" value="1"/>
</dbReference>
<dbReference type="AlphaFoldDB" id="A0A7G5EGJ1"/>
<dbReference type="KEGG" id="cpis:HS961_09855"/>
<sequence>MNFGSDNQAGVSPRILHTLVEAASGIQSAYGNDEWSQRAEHMLGEAFGTPVKVFFVTTGTAANCLALSTIAQPWNAVVCHHMAHIAVDENSAPALFTGGASLLPMATDNGKISADDLAAFVARTPHDAPHNMVISGLSISQVTENGLVYQPQEIAALAAQAHALGLRVHMDGARLANAIAALQCHPGDITWRAGVDVLSLGASKNGALMAEAVVFFDPALAQNFSLRIKRSGQLVSKSRSIGAQFCAWLEDGHWMDLARHANAMASKLSAALVATPGVRLSWPTQANEVFVLMPITLYEQLRAQGVRCSDWYASSVPAGTVVEAGEVVVRFVTSWSSTDEEIAALMALVHSEQRKAA</sequence>
<accession>A0A7G5EGJ1</accession>
<protein>
    <recommendedName>
        <fullName evidence="5">L-threonine aldolase</fullName>
        <ecNumber evidence="5">4.1.2.48</ecNumber>
    </recommendedName>
</protein>
<feature type="domain" description="Aromatic amino acid beta-eliminating lyase/threonine aldolase" evidence="6">
    <location>
        <begin position="3"/>
        <end position="291"/>
    </location>
</feature>
<dbReference type="PANTHER" id="PTHR48097">
    <property type="entry name" value="L-THREONINE ALDOLASE-RELATED"/>
    <property type="match status" value="1"/>
</dbReference>
<dbReference type="PANTHER" id="PTHR48097:SF5">
    <property type="entry name" value="LOW SPECIFICITY L-THREONINE ALDOLASE"/>
    <property type="match status" value="1"/>
</dbReference>
<gene>
    <name evidence="7" type="ORF">HS961_09855</name>
</gene>